<dbReference type="KEGG" id="yet:CH48_1076"/>
<dbReference type="GeneID" id="31411689"/>
<evidence type="ECO:0000313" key="5">
    <source>
        <dbReference type="Proteomes" id="UP000048841"/>
    </source>
</evidence>
<dbReference type="PATRIC" id="fig|630.129.peg.3725"/>
<dbReference type="Gene3D" id="3.40.50.1820">
    <property type="entry name" value="alpha/beta hydrolase"/>
    <property type="match status" value="1"/>
</dbReference>
<dbReference type="AlphaFoldDB" id="A0A0E1NBG4"/>
<dbReference type="EMBL" id="CGBR01000010">
    <property type="protein sequence ID" value="CFQ61327.1"/>
    <property type="molecule type" value="Genomic_DNA"/>
</dbReference>
<sequence>MGSCSPTLPFLLAHNFALPVLIAVGGKDNNPHHPLLRRSPQALAQGNSRLQRARAYFMAAEQQARHNKRPFNWQFTILSGVGHSGSKMSAYAAQQFGWFEQHGKFKVQDD</sequence>
<evidence type="ECO:0000313" key="3">
    <source>
        <dbReference type="EMBL" id="QQU48165.1"/>
    </source>
</evidence>
<keyword evidence="4" id="KW-1185">Reference proteome</keyword>
<reference evidence="3 6" key="3">
    <citation type="submission" date="2021-01" db="EMBL/GenBank/DDBJ databases">
        <title>FDA dAtabase for Regulatory Grade micrObial Sequences (FDA-ARGOS): Supporting development and validation of Infectious Disease Dx tests.</title>
        <authorList>
            <person name="Blissenbach B."/>
            <person name="Krut O."/>
            <person name="Tallon L."/>
            <person name="Sadzewicz L."/>
            <person name="Zhao X."/>
            <person name="Boylan J."/>
            <person name="Ott S."/>
            <person name="Bowen H."/>
            <person name="Vavikolanu K."/>
            <person name="Mehta A."/>
            <person name="Aluvathingal J."/>
            <person name="Nadendla S."/>
            <person name="Yan Y."/>
            <person name="Sichtig H."/>
        </authorList>
    </citation>
    <scope>NUCLEOTIDE SEQUENCE [LARGE SCALE GENOMIC DNA]</scope>
    <source>
        <strain evidence="3 6">FDAARGOS_1082</strain>
    </source>
</reference>
<accession>A0A0E1NBG4</accession>
<gene>
    <name evidence="1" type="ORF">ERS137941_01805</name>
    <name evidence="2" type="ORF">ERS137959_01281</name>
    <name evidence="3" type="ORF">I6I39_05340</name>
</gene>
<dbReference type="Proteomes" id="UP000595309">
    <property type="component" value="Chromosome"/>
</dbReference>
<evidence type="ECO:0000313" key="4">
    <source>
        <dbReference type="Proteomes" id="UP000041601"/>
    </source>
</evidence>
<protein>
    <submittedName>
        <fullName evidence="1">Uncharacterized protein</fullName>
    </submittedName>
</protein>
<dbReference type="Proteomes" id="UP000041601">
    <property type="component" value="Unassembled WGS sequence"/>
</dbReference>
<reference evidence="1 5" key="2">
    <citation type="submission" date="2015-03" db="EMBL/GenBank/DDBJ databases">
        <authorList>
            <person name="Murphy D."/>
        </authorList>
    </citation>
    <scope>NUCLEOTIDE SEQUENCE [LARGE SCALE GENOMIC DNA]</scope>
    <source>
        <strain evidence="1 5">IP26249</strain>
    </source>
</reference>
<dbReference type="EMBL" id="CP068146">
    <property type="protein sequence ID" value="QQU48165.1"/>
    <property type="molecule type" value="Genomic_DNA"/>
</dbReference>
<dbReference type="EMBL" id="CPXJ01000012">
    <property type="protein sequence ID" value="CND47830.1"/>
    <property type="molecule type" value="Genomic_DNA"/>
</dbReference>
<evidence type="ECO:0000313" key="1">
    <source>
        <dbReference type="EMBL" id="CFQ61327.1"/>
    </source>
</evidence>
<evidence type="ECO:0000313" key="2">
    <source>
        <dbReference type="EMBL" id="CND47830.1"/>
    </source>
</evidence>
<name>A0A0E1NBG4_YEREN</name>
<dbReference type="Proteomes" id="UP000048841">
    <property type="component" value="Unassembled WGS sequence"/>
</dbReference>
<dbReference type="InterPro" id="IPR029058">
    <property type="entry name" value="AB_hydrolase_fold"/>
</dbReference>
<organism evidence="1 5">
    <name type="scientific">Yersinia enterocolitica</name>
    <dbReference type="NCBI Taxonomy" id="630"/>
    <lineage>
        <taxon>Bacteria</taxon>
        <taxon>Pseudomonadati</taxon>
        <taxon>Pseudomonadota</taxon>
        <taxon>Gammaproteobacteria</taxon>
        <taxon>Enterobacterales</taxon>
        <taxon>Yersiniaceae</taxon>
        <taxon>Yersinia</taxon>
    </lineage>
</organism>
<evidence type="ECO:0000313" key="6">
    <source>
        <dbReference type="Proteomes" id="UP000595309"/>
    </source>
</evidence>
<proteinExistence type="predicted"/>
<dbReference type="RefSeq" id="WP_005159157.1">
    <property type="nucleotide sequence ID" value="NZ_CGBC01000010.1"/>
</dbReference>
<reference evidence="2 4" key="1">
    <citation type="submission" date="2015-03" db="EMBL/GenBank/DDBJ databases">
        <authorList>
            <consortium name="Pathogen Informatics"/>
            <person name="Murphy D."/>
        </authorList>
    </citation>
    <scope>NUCLEOTIDE SEQUENCE [LARGE SCALE GENOMIC DNA]</scope>
    <source>
        <strain evidence="2 4">IP05342</strain>
    </source>
</reference>